<dbReference type="EMBL" id="JAAEJV010000094">
    <property type="protein sequence ID" value="MBF5060214.1"/>
    <property type="molecule type" value="Genomic_DNA"/>
</dbReference>
<keyword evidence="2" id="KW-1185">Reference proteome</keyword>
<accession>A0ABS0B1E4</accession>
<gene>
    <name evidence="1" type="ORF">NEPTK9_001745</name>
</gene>
<organism evidence="1 2">
    <name type="scientific">Candidatus Neptunichlamydia vexilliferae</name>
    <dbReference type="NCBI Taxonomy" id="1651774"/>
    <lineage>
        <taxon>Bacteria</taxon>
        <taxon>Pseudomonadati</taxon>
        <taxon>Chlamydiota</taxon>
        <taxon>Chlamydiia</taxon>
        <taxon>Parachlamydiales</taxon>
        <taxon>Simkaniaceae</taxon>
        <taxon>Candidatus Neptunichlamydia</taxon>
    </lineage>
</organism>
<name>A0ABS0B1E4_9BACT</name>
<dbReference type="Proteomes" id="UP001194714">
    <property type="component" value="Unassembled WGS sequence"/>
</dbReference>
<evidence type="ECO:0000313" key="2">
    <source>
        <dbReference type="Proteomes" id="UP001194714"/>
    </source>
</evidence>
<reference evidence="1 2" key="1">
    <citation type="submission" date="2020-01" db="EMBL/GenBank/DDBJ databases">
        <title>Draft genome sequence of Cand. Neptunochlamydia vexilliferae K9.</title>
        <authorList>
            <person name="Schulz F."/>
            <person name="Koestlbacher S."/>
            <person name="Wascher F."/>
            <person name="Pizzetti I."/>
            <person name="Horn M."/>
        </authorList>
    </citation>
    <scope>NUCLEOTIDE SEQUENCE [LARGE SCALE GENOMIC DNA]</scope>
    <source>
        <strain evidence="1 2">K9</strain>
    </source>
</reference>
<comment type="caution">
    <text evidence="1">The sequence shown here is derived from an EMBL/GenBank/DDBJ whole genome shotgun (WGS) entry which is preliminary data.</text>
</comment>
<evidence type="ECO:0000313" key="1">
    <source>
        <dbReference type="EMBL" id="MBF5060214.1"/>
    </source>
</evidence>
<sequence length="69" mass="7567">MVVNPGIVLSSLMRSVPSFLRKKSTRAIPSQRSALKAAIARRCTSSLFSEESSAGRTKWAPFSSRYFAS</sequence>
<proteinExistence type="predicted"/>
<protein>
    <submittedName>
        <fullName evidence="1">Uncharacterized protein</fullName>
    </submittedName>
</protein>